<evidence type="ECO:0000313" key="2">
    <source>
        <dbReference type="EMBL" id="ATL72491.1"/>
    </source>
</evidence>
<dbReference type="GeneID" id="88363364"/>
<evidence type="ECO:0000256" key="1">
    <source>
        <dbReference type="SAM" id="MobiDB-lite"/>
    </source>
</evidence>
<evidence type="ECO:0000313" key="3">
    <source>
        <dbReference type="Proteomes" id="UP000221961"/>
    </source>
</evidence>
<reference evidence="2 3" key="1">
    <citation type="submission" date="2017-10" db="EMBL/GenBank/DDBJ databases">
        <title>Comparative genomics between pathogenic Norcardia.</title>
        <authorList>
            <person name="Zeng L."/>
        </authorList>
    </citation>
    <scope>NUCLEOTIDE SEQUENCE [LARGE SCALE GENOMIC DNA]</scope>
    <source>
        <strain evidence="2 3">NC_YFY_NT001</strain>
        <plasmid evidence="3">Plasmid p_nc_yfy_nt001</plasmid>
    </source>
</reference>
<protein>
    <submittedName>
        <fullName evidence="2">Uncharacterized protein</fullName>
    </submittedName>
</protein>
<feature type="compositionally biased region" description="Low complexity" evidence="1">
    <location>
        <begin position="113"/>
        <end position="131"/>
    </location>
</feature>
<feature type="region of interest" description="Disordered" evidence="1">
    <location>
        <begin position="106"/>
        <end position="171"/>
    </location>
</feature>
<dbReference type="RefSeq" id="WP_098699286.1">
    <property type="nucleotide sequence ID" value="NZ_CP023779.1"/>
</dbReference>
<dbReference type="Proteomes" id="UP000221961">
    <property type="component" value="Plasmid p_NC_YFY_NT001"/>
</dbReference>
<sequence>MADKKPVAGAVGARKLAREKMAAAMEARRKREEANTKDLEAFYVLLSKVDAAASKRDAAIAAANAAYAAAETALLDEQGAALRSIRDRNTPQAELLEMTGLSPGELQKLLKRSAPAAKSAPAAPAAEAASSNVTPIGGRAAEATPAAAEVSSDAGATEREALGESSPVSAS</sequence>
<proteinExistence type="predicted"/>
<organism evidence="2 3">
    <name type="scientific">Nocardia terpenica</name>
    <dbReference type="NCBI Taxonomy" id="455432"/>
    <lineage>
        <taxon>Bacteria</taxon>
        <taxon>Bacillati</taxon>
        <taxon>Actinomycetota</taxon>
        <taxon>Actinomycetes</taxon>
        <taxon>Mycobacteriales</taxon>
        <taxon>Nocardiaceae</taxon>
        <taxon>Nocardia</taxon>
    </lineage>
</organism>
<geneLocation type="plasmid" evidence="3">
    <name>p_nc_yfy_nt001</name>
</geneLocation>
<name>A0A291RY26_9NOCA</name>
<keyword evidence="2" id="KW-0614">Plasmid</keyword>
<dbReference type="EMBL" id="CP023779">
    <property type="protein sequence ID" value="ATL72491.1"/>
    <property type="molecule type" value="Genomic_DNA"/>
</dbReference>
<feature type="compositionally biased region" description="Low complexity" evidence="1">
    <location>
        <begin position="140"/>
        <end position="149"/>
    </location>
</feature>
<accession>A0A291RY26</accession>
<dbReference type="AlphaFoldDB" id="A0A291RY26"/>
<gene>
    <name evidence="2" type="ORF">CRH09_39645</name>
</gene>
<dbReference type="KEGG" id="ntp:CRH09_39645"/>